<dbReference type="KEGG" id="pdh:B9T62_20830"/>
<protein>
    <recommendedName>
        <fullName evidence="1">H repeat-associated protein N-terminal domain-containing protein</fullName>
    </recommendedName>
</protein>
<reference evidence="2 3" key="1">
    <citation type="submission" date="2017-06" db="EMBL/GenBank/DDBJ databases">
        <title>Complete genome sequence of Paenibacillus donghaensis KCTC 13049T isolated from East Sea sediment, South Korea.</title>
        <authorList>
            <person name="Jung B.K."/>
            <person name="Hong S.-J."/>
            <person name="Shin J.-H."/>
        </authorList>
    </citation>
    <scope>NUCLEOTIDE SEQUENCE [LARGE SCALE GENOMIC DNA]</scope>
    <source>
        <strain evidence="2 3">KCTC 13049</strain>
    </source>
</reference>
<name>A0A2Z2KBU5_9BACL</name>
<dbReference type="Pfam" id="PF13808">
    <property type="entry name" value="DDE_Tnp_1_assoc"/>
    <property type="match status" value="1"/>
</dbReference>
<dbReference type="InterPro" id="IPR032806">
    <property type="entry name" value="YbfD_N"/>
</dbReference>
<proteinExistence type="predicted"/>
<dbReference type="AlphaFoldDB" id="A0A2Z2KBU5"/>
<evidence type="ECO:0000313" key="2">
    <source>
        <dbReference type="EMBL" id="ASA23037.1"/>
    </source>
</evidence>
<sequence length="86" mass="9705">MAEFTSKDSRTLKGAELVISKSLLELFEDIPEPRKGNGIRHKLEEVLVIAVLALLSGYGDFCQGAGRMVAYVFRVGRRMPFPRHVW</sequence>
<organism evidence="2 3">
    <name type="scientific">Paenibacillus donghaensis</name>
    <dbReference type="NCBI Taxonomy" id="414771"/>
    <lineage>
        <taxon>Bacteria</taxon>
        <taxon>Bacillati</taxon>
        <taxon>Bacillota</taxon>
        <taxon>Bacilli</taxon>
        <taxon>Bacillales</taxon>
        <taxon>Paenibacillaceae</taxon>
        <taxon>Paenibacillus</taxon>
    </lineage>
</organism>
<accession>A0A2Z2KBU5</accession>
<dbReference type="Proteomes" id="UP000249890">
    <property type="component" value="Chromosome"/>
</dbReference>
<keyword evidence="3" id="KW-1185">Reference proteome</keyword>
<gene>
    <name evidence="2" type="ORF">B9T62_20830</name>
</gene>
<evidence type="ECO:0000259" key="1">
    <source>
        <dbReference type="Pfam" id="PF13808"/>
    </source>
</evidence>
<evidence type="ECO:0000313" key="3">
    <source>
        <dbReference type="Proteomes" id="UP000249890"/>
    </source>
</evidence>
<feature type="domain" description="H repeat-associated protein N-terminal" evidence="1">
    <location>
        <begin position="25"/>
        <end position="60"/>
    </location>
</feature>
<dbReference type="EMBL" id="CP021780">
    <property type="protein sequence ID" value="ASA23037.1"/>
    <property type="molecule type" value="Genomic_DNA"/>
</dbReference>